<evidence type="ECO:0000313" key="2">
    <source>
        <dbReference type="Proteomes" id="UP000790377"/>
    </source>
</evidence>
<name>A0ACB8AA57_9AGAM</name>
<comment type="caution">
    <text evidence="1">The sequence shown here is derived from an EMBL/GenBank/DDBJ whole genome shotgun (WGS) entry which is preliminary data.</text>
</comment>
<organism evidence="1 2">
    <name type="scientific">Hygrophoropsis aurantiaca</name>
    <dbReference type="NCBI Taxonomy" id="72124"/>
    <lineage>
        <taxon>Eukaryota</taxon>
        <taxon>Fungi</taxon>
        <taxon>Dikarya</taxon>
        <taxon>Basidiomycota</taxon>
        <taxon>Agaricomycotina</taxon>
        <taxon>Agaricomycetes</taxon>
        <taxon>Agaricomycetidae</taxon>
        <taxon>Boletales</taxon>
        <taxon>Coniophorineae</taxon>
        <taxon>Hygrophoropsidaceae</taxon>
        <taxon>Hygrophoropsis</taxon>
    </lineage>
</organism>
<dbReference type="Proteomes" id="UP000790377">
    <property type="component" value="Unassembled WGS sequence"/>
</dbReference>
<proteinExistence type="predicted"/>
<gene>
    <name evidence="1" type="ORF">BJ138DRAFT_1153661</name>
</gene>
<dbReference type="EMBL" id="MU267727">
    <property type="protein sequence ID" value="KAH7910091.1"/>
    <property type="molecule type" value="Genomic_DNA"/>
</dbReference>
<sequence length="203" mass="21209">MGPGSVSHPSESVSHPAYKKQVTNSLGHPVHPSLKHPQDSCSLFSQSDTSTMFSRSLTIWCYLALGIVAAAAPSMSPPQSLDASLGQTRDLALRDDPDPIDQGPCASVNDETSSESGPGNGPVLGPIVYEICTLIDDILDATENVTDEILNPLPPSGVQNVKAAAAELDRVTASLSSNVGADPPSPHPYDLNISICAHDFLAI</sequence>
<accession>A0ACB8AA57</accession>
<protein>
    <submittedName>
        <fullName evidence="1">Uncharacterized protein</fullName>
    </submittedName>
</protein>
<keyword evidence="2" id="KW-1185">Reference proteome</keyword>
<evidence type="ECO:0000313" key="1">
    <source>
        <dbReference type="EMBL" id="KAH7910091.1"/>
    </source>
</evidence>
<reference evidence="1" key="1">
    <citation type="journal article" date="2021" name="New Phytol.">
        <title>Evolutionary innovations through gain and loss of genes in the ectomycorrhizal Boletales.</title>
        <authorList>
            <person name="Wu G."/>
            <person name="Miyauchi S."/>
            <person name="Morin E."/>
            <person name="Kuo A."/>
            <person name="Drula E."/>
            <person name="Varga T."/>
            <person name="Kohler A."/>
            <person name="Feng B."/>
            <person name="Cao Y."/>
            <person name="Lipzen A."/>
            <person name="Daum C."/>
            <person name="Hundley H."/>
            <person name="Pangilinan J."/>
            <person name="Johnson J."/>
            <person name="Barry K."/>
            <person name="LaButti K."/>
            <person name="Ng V."/>
            <person name="Ahrendt S."/>
            <person name="Min B."/>
            <person name="Choi I.G."/>
            <person name="Park H."/>
            <person name="Plett J.M."/>
            <person name="Magnuson J."/>
            <person name="Spatafora J.W."/>
            <person name="Nagy L.G."/>
            <person name="Henrissat B."/>
            <person name="Grigoriev I.V."/>
            <person name="Yang Z.L."/>
            <person name="Xu J."/>
            <person name="Martin F.M."/>
        </authorList>
    </citation>
    <scope>NUCLEOTIDE SEQUENCE</scope>
    <source>
        <strain evidence="1">ATCC 28755</strain>
    </source>
</reference>